<dbReference type="EMBL" id="CP000249">
    <property type="protein sequence ID" value="ABD12423.1"/>
    <property type="molecule type" value="Genomic_DNA"/>
</dbReference>
<organism evidence="3 4">
    <name type="scientific">Frankia casuarinae (strain DSM 45818 / CECT 9043 / HFP020203 / CcI3)</name>
    <dbReference type="NCBI Taxonomy" id="106370"/>
    <lineage>
        <taxon>Bacteria</taxon>
        <taxon>Bacillati</taxon>
        <taxon>Actinomycetota</taxon>
        <taxon>Actinomycetes</taxon>
        <taxon>Frankiales</taxon>
        <taxon>Frankiaceae</taxon>
        <taxon>Frankia</taxon>
    </lineage>
</organism>
<dbReference type="InterPro" id="IPR001279">
    <property type="entry name" value="Metallo-B-lactamas"/>
</dbReference>
<dbReference type="AlphaFoldDB" id="Q2J8G9"/>
<feature type="domain" description="Metallo-beta-lactamase" evidence="2">
    <location>
        <begin position="63"/>
        <end position="271"/>
    </location>
</feature>
<dbReference type="InterPro" id="IPR050855">
    <property type="entry name" value="NDM-1-like"/>
</dbReference>
<dbReference type="PhylomeDB" id="Q2J8G9"/>
<evidence type="ECO:0000313" key="4">
    <source>
        <dbReference type="Proteomes" id="UP000001937"/>
    </source>
</evidence>
<dbReference type="KEGG" id="fra:Francci3_3066"/>
<evidence type="ECO:0000313" key="3">
    <source>
        <dbReference type="EMBL" id="ABD12423.1"/>
    </source>
</evidence>
<feature type="region of interest" description="Disordered" evidence="1">
    <location>
        <begin position="10"/>
        <end position="31"/>
    </location>
</feature>
<proteinExistence type="predicted"/>
<dbReference type="SUPFAM" id="SSF56281">
    <property type="entry name" value="Metallo-hydrolase/oxidoreductase"/>
    <property type="match status" value="1"/>
</dbReference>
<dbReference type="SMART" id="SM00849">
    <property type="entry name" value="Lactamase_B"/>
    <property type="match status" value="1"/>
</dbReference>
<sequence length="363" mass="39940">MGEVVDAALGDVGVPRQTGPQPAVERAGRDGAARWRRPLPPVEQVRPGLWSIPVPLPWAKPAHVFVYVFETSTGPFLMDAGWDFDEAFDELQAGLAMIGMSVADVRGVVVTHAHLDHYGLANRIREASGAWVSLHRLDEAMLRHFEHGYADRISELMIRAGAPAEMTERLLAGYQQPAPGLSRPDILLEDGDRPDIPGWDLTALWTPGHSPGHLCFWEPTNRLLFSGDHVLPSTAVGVSAPEEAVPDPLGDYLRSLARLRSLPAEEVLPAHEYRFTGLERRLAELDAHHAGRLSEVVEGLRAGASRVWDVAGYVTWHRPFRNLRGVALQNAVMDTMSYLATLEATGAARSEPGTPDRWRLIEP</sequence>
<reference evidence="3 4" key="1">
    <citation type="journal article" date="2007" name="Genome Res.">
        <title>Genome characteristics of facultatively symbiotic Frankia sp. strains reflect host range and host plant biogeography.</title>
        <authorList>
            <person name="Normand P."/>
            <person name="Lapierre P."/>
            <person name="Tisa L.S."/>
            <person name="Gogarten J.P."/>
            <person name="Alloisio N."/>
            <person name="Bagnarol E."/>
            <person name="Bassi C.A."/>
            <person name="Berry A.M."/>
            <person name="Bickhart D.M."/>
            <person name="Choisne N."/>
            <person name="Couloux A."/>
            <person name="Cournoyer B."/>
            <person name="Cruveiller S."/>
            <person name="Daubin V."/>
            <person name="Demange N."/>
            <person name="Francino M.P."/>
            <person name="Goltsman E."/>
            <person name="Huang Y."/>
            <person name="Kopp O.R."/>
            <person name="Labarre L."/>
            <person name="Lapidus A."/>
            <person name="Lavire C."/>
            <person name="Marechal J."/>
            <person name="Martinez M."/>
            <person name="Mastronunzio J.E."/>
            <person name="Mullin B.C."/>
            <person name="Niemann J."/>
            <person name="Pujic P."/>
            <person name="Rawnsley T."/>
            <person name="Rouy Z."/>
            <person name="Schenowitz C."/>
            <person name="Sellstedt A."/>
            <person name="Tavares F."/>
            <person name="Tomkins J.P."/>
            <person name="Vallenet D."/>
            <person name="Valverde C."/>
            <person name="Wall L.G."/>
            <person name="Wang Y."/>
            <person name="Medigue C."/>
            <person name="Benson D.R."/>
        </authorList>
    </citation>
    <scope>NUCLEOTIDE SEQUENCE [LARGE SCALE GENOMIC DNA]</scope>
    <source>
        <strain evidence="4">DSM 45818 / CECT 9043 / CcI3</strain>
    </source>
</reference>
<name>Q2J8G9_FRACC</name>
<evidence type="ECO:0000259" key="2">
    <source>
        <dbReference type="SMART" id="SM00849"/>
    </source>
</evidence>
<dbReference type="InterPro" id="IPR036866">
    <property type="entry name" value="RibonucZ/Hydroxyglut_hydro"/>
</dbReference>
<dbReference type="Proteomes" id="UP000001937">
    <property type="component" value="Chromosome"/>
</dbReference>
<dbReference type="HOGENOM" id="CLU_048478_0_0_11"/>
<evidence type="ECO:0000256" key="1">
    <source>
        <dbReference type="SAM" id="MobiDB-lite"/>
    </source>
</evidence>
<protein>
    <submittedName>
        <fullName evidence="3">Beta-lactamase-like</fullName>
    </submittedName>
</protein>
<keyword evidence="4" id="KW-1185">Reference proteome</keyword>
<accession>Q2J8G9</accession>
<gene>
    <name evidence="3" type="ordered locus">Francci3_3066</name>
</gene>
<dbReference type="Pfam" id="PF00753">
    <property type="entry name" value="Lactamase_B"/>
    <property type="match status" value="1"/>
</dbReference>
<dbReference type="eggNOG" id="COG0491">
    <property type="taxonomic scope" value="Bacteria"/>
</dbReference>
<dbReference type="PANTHER" id="PTHR42951:SF17">
    <property type="entry name" value="METALLO-BETA-LACTAMASE DOMAIN-CONTAINING PROTEIN"/>
    <property type="match status" value="1"/>
</dbReference>
<dbReference type="RefSeq" id="WP_011437451.1">
    <property type="nucleotide sequence ID" value="NC_007777.1"/>
</dbReference>
<dbReference type="PANTHER" id="PTHR42951">
    <property type="entry name" value="METALLO-BETA-LACTAMASE DOMAIN-CONTAINING"/>
    <property type="match status" value="1"/>
</dbReference>
<dbReference type="Gene3D" id="3.60.15.10">
    <property type="entry name" value="Ribonuclease Z/Hydroxyacylglutathione hydrolase-like"/>
    <property type="match status" value="1"/>
</dbReference>
<dbReference type="STRING" id="106370.Francci3_3066"/>